<sequence length="67" mass="7109">MTDNSQSMSMNAGEVKGQAEAKKDCMMDKASNAAQSVKESCTEAGDQMKEKAQSATDTVKEATGMKK</sequence>
<gene>
    <name evidence="2" type="ORF">GIB67_015886</name>
</gene>
<name>A0A7J7NH61_9MAGN</name>
<dbReference type="PANTHER" id="PTHR34191:SF23">
    <property type="entry name" value="ABA-INDUCIBLE PROTEIN-LIKE"/>
    <property type="match status" value="1"/>
</dbReference>
<organism evidence="2 3">
    <name type="scientific">Kingdonia uniflora</name>
    <dbReference type="NCBI Taxonomy" id="39325"/>
    <lineage>
        <taxon>Eukaryota</taxon>
        <taxon>Viridiplantae</taxon>
        <taxon>Streptophyta</taxon>
        <taxon>Embryophyta</taxon>
        <taxon>Tracheophyta</taxon>
        <taxon>Spermatophyta</taxon>
        <taxon>Magnoliopsida</taxon>
        <taxon>Ranunculales</taxon>
        <taxon>Circaeasteraceae</taxon>
        <taxon>Kingdonia</taxon>
    </lineage>
</organism>
<accession>A0A7J7NH61</accession>
<keyword evidence="3" id="KW-1185">Reference proteome</keyword>
<evidence type="ECO:0000313" key="3">
    <source>
        <dbReference type="Proteomes" id="UP000541444"/>
    </source>
</evidence>
<evidence type="ECO:0000313" key="2">
    <source>
        <dbReference type="EMBL" id="KAF6166340.1"/>
    </source>
</evidence>
<protein>
    <recommendedName>
        <fullName evidence="4">Stress-induced protein KIN2-like</fullName>
    </recommendedName>
</protein>
<proteinExistence type="predicted"/>
<feature type="region of interest" description="Disordered" evidence="1">
    <location>
        <begin position="41"/>
        <end position="67"/>
    </location>
</feature>
<dbReference type="AlphaFoldDB" id="A0A7J7NH61"/>
<reference evidence="2 3" key="1">
    <citation type="journal article" date="2020" name="IScience">
        <title>Genome Sequencing of the Endangered Kingdonia uniflora (Circaeasteraceae, Ranunculales) Reveals Potential Mechanisms of Evolutionary Specialization.</title>
        <authorList>
            <person name="Sun Y."/>
            <person name="Deng T."/>
            <person name="Zhang A."/>
            <person name="Moore M.J."/>
            <person name="Landis J.B."/>
            <person name="Lin N."/>
            <person name="Zhang H."/>
            <person name="Zhang X."/>
            <person name="Huang J."/>
            <person name="Zhang X."/>
            <person name="Sun H."/>
            <person name="Wang H."/>
        </authorList>
    </citation>
    <scope>NUCLEOTIDE SEQUENCE [LARGE SCALE GENOMIC DNA]</scope>
    <source>
        <strain evidence="2">TB1705</strain>
        <tissue evidence="2">Leaf</tissue>
    </source>
</reference>
<evidence type="ECO:0000256" key="1">
    <source>
        <dbReference type="SAM" id="MobiDB-lite"/>
    </source>
</evidence>
<comment type="caution">
    <text evidence="2">The sequence shown here is derived from an EMBL/GenBank/DDBJ whole genome shotgun (WGS) entry which is preliminary data.</text>
</comment>
<feature type="region of interest" description="Disordered" evidence="1">
    <location>
        <begin position="1"/>
        <end position="23"/>
    </location>
</feature>
<dbReference type="InterPro" id="IPR039624">
    <property type="entry name" value="LEA1/2/D7/KIN2"/>
</dbReference>
<dbReference type="EMBL" id="JACGCM010000794">
    <property type="protein sequence ID" value="KAF6166340.1"/>
    <property type="molecule type" value="Genomic_DNA"/>
</dbReference>
<feature type="compositionally biased region" description="Polar residues" evidence="1">
    <location>
        <begin position="1"/>
        <end position="10"/>
    </location>
</feature>
<dbReference type="Proteomes" id="UP000541444">
    <property type="component" value="Unassembled WGS sequence"/>
</dbReference>
<dbReference type="PANTHER" id="PTHR34191">
    <property type="entry name" value="LATE EMBRYOGENESIS ABUNDANT PROTEIN (LEA) FAMILY PROTEIN"/>
    <property type="match status" value="1"/>
</dbReference>
<evidence type="ECO:0008006" key="4">
    <source>
        <dbReference type="Google" id="ProtNLM"/>
    </source>
</evidence>
<feature type="compositionally biased region" description="Basic and acidic residues" evidence="1">
    <location>
        <begin position="46"/>
        <end position="67"/>
    </location>
</feature>
<dbReference type="OrthoDB" id="1736743at2759"/>